<feature type="non-terminal residue" evidence="2">
    <location>
        <position position="63"/>
    </location>
</feature>
<feature type="region of interest" description="Disordered" evidence="1">
    <location>
        <begin position="20"/>
        <end position="42"/>
    </location>
</feature>
<organism evidence="2 3">
    <name type="scientific">Saliniramus fredricksonii</name>
    <dbReference type="NCBI Taxonomy" id="1653334"/>
    <lineage>
        <taxon>Bacteria</taxon>
        <taxon>Pseudomonadati</taxon>
        <taxon>Pseudomonadota</taxon>
        <taxon>Alphaproteobacteria</taxon>
        <taxon>Hyphomicrobiales</taxon>
        <taxon>Salinarimonadaceae</taxon>
        <taxon>Saliniramus</taxon>
    </lineage>
</organism>
<dbReference type="Proteomes" id="UP000182800">
    <property type="component" value="Unassembled WGS sequence"/>
</dbReference>
<evidence type="ECO:0000313" key="2">
    <source>
        <dbReference type="EMBL" id="SCC82485.1"/>
    </source>
</evidence>
<gene>
    <name evidence="2" type="ORF">GA0071312_3481</name>
</gene>
<proteinExistence type="predicted"/>
<name>A0ABY0KDF3_9HYPH</name>
<dbReference type="EMBL" id="FMBM01000002">
    <property type="protein sequence ID" value="SCC82485.1"/>
    <property type="molecule type" value="Genomic_DNA"/>
</dbReference>
<comment type="caution">
    <text evidence="2">The sequence shown here is derived from an EMBL/GenBank/DDBJ whole genome shotgun (WGS) entry which is preliminary data.</text>
</comment>
<keyword evidence="3" id="KW-1185">Reference proteome</keyword>
<protein>
    <submittedName>
        <fullName evidence="2">Uncharacterized protein</fullName>
    </submittedName>
</protein>
<reference evidence="2 3" key="1">
    <citation type="submission" date="2016-08" db="EMBL/GenBank/DDBJ databases">
        <authorList>
            <person name="Varghese N."/>
            <person name="Submissions Spin"/>
        </authorList>
    </citation>
    <scope>NUCLEOTIDE SEQUENCE [LARGE SCALE GENOMIC DNA]</scope>
    <source>
        <strain evidence="2 3">HL-109</strain>
    </source>
</reference>
<accession>A0ABY0KDF3</accession>
<sequence>MAGNGSSGMVMGHSAAFQTGIGPLDVRRPKVPRPGHHMPAEKKVRFTSSILPKWARRSKSLDA</sequence>
<evidence type="ECO:0000256" key="1">
    <source>
        <dbReference type="SAM" id="MobiDB-lite"/>
    </source>
</evidence>
<evidence type="ECO:0000313" key="3">
    <source>
        <dbReference type="Proteomes" id="UP000182800"/>
    </source>
</evidence>